<reference evidence="2 3" key="1">
    <citation type="submission" date="2018-07" db="EMBL/GenBank/DDBJ databases">
        <title>Genomic Encyclopedia of Type Strains, Phase III (KMG-III): the genomes of soil and plant-associated and newly described type strains.</title>
        <authorList>
            <person name="Whitman W."/>
        </authorList>
    </citation>
    <scope>NUCLEOTIDE SEQUENCE [LARGE SCALE GENOMIC DNA]</scope>
    <source>
        <strain evidence="2 3">CECT 7506</strain>
    </source>
</reference>
<evidence type="ECO:0000313" key="3">
    <source>
        <dbReference type="Proteomes" id="UP000252415"/>
    </source>
</evidence>
<dbReference type="PANTHER" id="PTHR42678:SF34">
    <property type="entry name" value="OS04G0183300 PROTEIN"/>
    <property type="match status" value="1"/>
</dbReference>
<dbReference type="Proteomes" id="UP000252415">
    <property type="component" value="Unassembled WGS sequence"/>
</dbReference>
<evidence type="ECO:0000259" key="1">
    <source>
        <dbReference type="Pfam" id="PF01425"/>
    </source>
</evidence>
<dbReference type="NCBIfam" id="NF005300">
    <property type="entry name" value="PRK06828.1"/>
    <property type="match status" value="1"/>
</dbReference>
<evidence type="ECO:0000313" key="2">
    <source>
        <dbReference type="EMBL" id="RCW46487.1"/>
    </source>
</evidence>
<keyword evidence="3" id="KW-1185">Reference proteome</keyword>
<accession>A0A368VYJ8</accession>
<dbReference type="PANTHER" id="PTHR42678">
    <property type="entry name" value="AMIDASE"/>
    <property type="match status" value="1"/>
</dbReference>
<proteinExistence type="predicted"/>
<dbReference type="AlphaFoldDB" id="A0A368VYJ8"/>
<dbReference type="Gene3D" id="3.90.1300.10">
    <property type="entry name" value="Amidase signature (AS) domain"/>
    <property type="match status" value="1"/>
</dbReference>
<protein>
    <submittedName>
        <fullName evidence="2">Amidase</fullName>
    </submittedName>
</protein>
<feature type="domain" description="Amidase" evidence="1">
    <location>
        <begin position="25"/>
        <end position="460"/>
    </location>
</feature>
<name>A0A368VYJ8_9BACL</name>
<gene>
    <name evidence="2" type="ORF">DFP97_109130</name>
</gene>
<dbReference type="InterPro" id="IPR036928">
    <property type="entry name" value="AS_sf"/>
</dbReference>
<dbReference type="RefSeq" id="WP_114381129.1">
    <property type="nucleotide sequence ID" value="NZ_QPJD01000009.1"/>
</dbReference>
<dbReference type="EMBL" id="QPJD01000009">
    <property type="protein sequence ID" value="RCW46487.1"/>
    <property type="molecule type" value="Genomic_DNA"/>
</dbReference>
<dbReference type="Pfam" id="PF01425">
    <property type="entry name" value="Amidase"/>
    <property type="match status" value="1"/>
</dbReference>
<organism evidence="2 3">
    <name type="scientific">Paenibacillus prosopidis</name>
    <dbReference type="NCBI Taxonomy" id="630520"/>
    <lineage>
        <taxon>Bacteria</taxon>
        <taxon>Bacillati</taxon>
        <taxon>Bacillota</taxon>
        <taxon>Bacilli</taxon>
        <taxon>Bacillales</taxon>
        <taxon>Paenibacillaceae</taxon>
        <taxon>Paenibacillus</taxon>
    </lineage>
</organism>
<dbReference type="SUPFAM" id="SSF75304">
    <property type="entry name" value="Amidase signature (AS) enzymes"/>
    <property type="match status" value="1"/>
</dbReference>
<dbReference type="OrthoDB" id="9811471at2"/>
<dbReference type="InterPro" id="IPR023631">
    <property type="entry name" value="Amidase_dom"/>
</dbReference>
<comment type="caution">
    <text evidence="2">The sequence shown here is derived from an EMBL/GenBank/DDBJ whole genome shotgun (WGS) entry which is preliminary data.</text>
</comment>
<sequence length="483" mass="51545">MEIVEATITAVQAALDSGDITSRQLVLFYLDRIASHDKNGLTINSVLEINPDALFIASALDHERAAKGSRGPLHGIPILLKDNINTGDNMHTSAGSLALANSYAGEDAFLVRKLREAGAIILGKANMTEFGNFMTNGMPSGYSSRGGQVLNPYNISTPTGGSSAGSGVAVACNFCTASIGTETSGSILNPCNLSSTVGIKPTVGLVSRSGILPLSNSQDTAGPMARTVTDAVLVLNAIVDNDPSDAAMGSGYWRTHTDYTSFLDANGLNGARIGIPRDYFFEELTDEQLAIFNEAVEKMRQQGAVIVDPADIRTARQIVYSSVVLNEFKSSLNAYLSKLPPSAKIRSLKDIIAFNNEHPIETLKYGQSTLLSSETTTSGTLTETAYLRDRATDLKLCQIEGIDATMAEHQLDALLFPADFGARITSRAGYPSIVVPAGYTSKGVPFGVAFAARAYEEPTLIKLAFSYEQHSKVRRPPSLKSFI</sequence>